<sequence length="118" mass="13951">MTYMLKIFSNHVNIIQNSNMSNLIVVYTPLLLDLLHLLLREKLITTFIIKNRSKVIIKFNPKNRFFLKPIQQPNILKYTKKIYFDLIYSTSKGLHMGNYYSNKIIEGQPLLLVSYNKL</sequence>
<evidence type="ECO:0000313" key="1">
    <source>
        <dbReference type="EMBL" id="AIA61066.1"/>
    </source>
</evidence>
<name>A0A060ADL4_9RHOD</name>
<reference evidence="1" key="1">
    <citation type="submission" date="2014-03" db="EMBL/GenBank/DDBJ databases">
        <title>Metagenomic reconstruction of the complete chloroplast and mitochondrial genomes of a novel unicellular red alga from the Cyanidiaceae family.</title>
        <authorList>
            <person name="Servin-Garciduenas L.E."/>
            <person name="Martinez-Romero E."/>
        </authorList>
    </citation>
    <scope>NUCLEOTIDE SEQUENCE</scope>
    <source>
        <strain evidence="1">MX-AZ01</strain>
    </source>
</reference>
<dbReference type="GO" id="GO:0005840">
    <property type="term" value="C:ribosome"/>
    <property type="evidence" value="ECO:0007669"/>
    <property type="project" value="UniProtKB-KW"/>
</dbReference>
<keyword evidence="1" id="KW-0689">Ribosomal protein</keyword>
<protein>
    <submittedName>
        <fullName evidence="1">30S ribosomal protein S8</fullName>
    </submittedName>
</protein>
<accession>A0A060ADL4</accession>
<gene>
    <name evidence="1" type="primary">rps8</name>
</gene>
<proteinExistence type="predicted"/>
<keyword evidence="1" id="KW-0496">Mitochondrion</keyword>
<organism evidence="1">
    <name type="scientific">Cyanidiaceae sp. MX-AZ01</name>
    <dbReference type="NCBI Taxonomy" id="1503164"/>
    <lineage>
        <taxon>Eukaryota</taxon>
        <taxon>Rhodophyta</taxon>
        <taxon>Bangiophyceae</taxon>
        <taxon>Cyanidiales</taxon>
        <taxon>Cyanidiaceae</taxon>
    </lineage>
</organism>
<dbReference type="EMBL" id="KJ569774">
    <property type="protein sequence ID" value="AIA61066.1"/>
    <property type="molecule type" value="Genomic_DNA"/>
</dbReference>
<geneLocation type="mitochondrion" evidence="1"/>
<dbReference type="AlphaFoldDB" id="A0A060ADL4"/>
<keyword evidence="1" id="KW-0687">Ribonucleoprotein</keyword>